<evidence type="ECO:0000313" key="2">
    <source>
        <dbReference type="EMBL" id="MBB3947290.1"/>
    </source>
</evidence>
<accession>A0A7W6C7S0</accession>
<dbReference type="RefSeq" id="WP_234910991.1">
    <property type="nucleotide sequence ID" value="NZ_JACIDV010000009.1"/>
</dbReference>
<dbReference type="InterPro" id="IPR010921">
    <property type="entry name" value="Trp_repressor/repl_initiator"/>
</dbReference>
<dbReference type="Gene3D" id="1.10.1750.10">
    <property type="match status" value="1"/>
</dbReference>
<evidence type="ECO:0000259" key="1">
    <source>
        <dbReference type="SMART" id="SM00760"/>
    </source>
</evidence>
<gene>
    <name evidence="2" type="ORF">GGQ73_003256</name>
</gene>
<dbReference type="GO" id="GO:0006270">
    <property type="term" value="P:DNA replication initiation"/>
    <property type="evidence" value="ECO:0007669"/>
    <property type="project" value="InterPro"/>
</dbReference>
<sequence>MSLIALPHRPGTIGPYPSTIMAHLPLPNVTAAQRQACQHVRQITCDMFAEIVERDTVRRDRRHAMSHIRQISIYVCHVVLSLPLPEVAVCFGRDRSTVSLTCQHVEDRRDDPGFDAFVTAVEERCKSLVALLETDAHD</sequence>
<reference evidence="2 3" key="1">
    <citation type="submission" date="2020-08" db="EMBL/GenBank/DDBJ databases">
        <title>Genomic Encyclopedia of Type Strains, Phase IV (KMG-IV): sequencing the most valuable type-strain genomes for metagenomic binning, comparative biology and taxonomic classification.</title>
        <authorList>
            <person name="Goeker M."/>
        </authorList>
    </citation>
    <scope>NUCLEOTIDE SEQUENCE [LARGE SCALE GENOMIC DNA]</scope>
    <source>
        <strain evidence="2 3">DSM 26438</strain>
    </source>
</reference>
<feature type="domain" description="Chromosomal replication initiator DnaA C-terminal" evidence="1">
    <location>
        <begin position="36"/>
        <end position="105"/>
    </location>
</feature>
<dbReference type="GO" id="GO:0006275">
    <property type="term" value="P:regulation of DNA replication"/>
    <property type="evidence" value="ECO:0007669"/>
    <property type="project" value="InterPro"/>
</dbReference>
<protein>
    <submittedName>
        <fullName evidence="2">ABC-type antimicrobial peptide transport system permease subunit</fullName>
    </submittedName>
</protein>
<dbReference type="InterPro" id="IPR013159">
    <property type="entry name" value="DnaA_C"/>
</dbReference>
<dbReference type="AlphaFoldDB" id="A0A7W6C7S0"/>
<dbReference type="SUPFAM" id="SSF48295">
    <property type="entry name" value="TrpR-like"/>
    <property type="match status" value="1"/>
</dbReference>
<dbReference type="Pfam" id="PF08299">
    <property type="entry name" value="Bac_DnaA_C"/>
    <property type="match status" value="1"/>
</dbReference>
<name>A0A7W6C7S0_9HYPH</name>
<proteinExistence type="predicted"/>
<comment type="caution">
    <text evidence="2">The sequence shown here is derived from an EMBL/GenBank/DDBJ whole genome shotgun (WGS) entry which is preliminary data.</text>
</comment>
<keyword evidence="3" id="KW-1185">Reference proteome</keyword>
<organism evidence="2 3">
    <name type="scientific">Rhizobium skierniewicense</name>
    <dbReference type="NCBI Taxonomy" id="984260"/>
    <lineage>
        <taxon>Bacteria</taxon>
        <taxon>Pseudomonadati</taxon>
        <taxon>Pseudomonadota</taxon>
        <taxon>Alphaproteobacteria</taxon>
        <taxon>Hyphomicrobiales</taxon>
        <taxon>Rhizobiaceae</taxon>
        <taxon>Rhizobium/Agrobacterium group</taxon>
        <taxon>Rhizobium</taxon>
    </lineage>
</organism>
<dbReference type="EMBL" id="JACIDV010000009">
    <property type="protein sequence ID" value="MBB3947290.1"/>
    <property type="molecule type" value="Genomic_DNA"/>
</dbReference>
<dbReference type="Proteomes" id="UP000565286">
    <property type="component" value="Unassembled WGS sequence"/>
</dbReference>
<dbReference type="SMART" id="SM00760">
    <property type="entry name" value="Bac_DnaA_C"/>
    <property type="match status" value="1"/>
</dbReference>
<dbReference type="CDD" id="cd06571">
    <property type="entry name" value="Bac_DnaA_C"/>
    <property type="match status" value="1"/>
</dbReference>
<dbReference type="GO" id="GO:0043565">
    <property type="term" value="F:sequence-specific DNA binding"/>
    <property type="evidence" value="ECO:0007669"/>
    <property type="project" value="InterPro"/>
</dbReference>
<evidence type="ECO:0000313" key="3">
    <source>
        <dbReference type="Proteomes" id="UP000565286"/>
    </source>
</evidence>
<dbReference type="GO" id="GO:0005524">
    <property type="term" value="F:ATP binding"/>
    <property type="evidence" value="ECO:0007669"/>
    <property type="project" value="InterPro"/>
</dbReference>